<evidence type="ECO:0000259" key="12">
    <source>
        <dbReference type="PROSITE" id="PS50929"/>
    </source>
</evidence>
<dbReference type="PANTHER" id="PTHR24221">
    <property type="entry name" value="ATP-BINDING CASSETTE SUB-FAMILY B"/>
    <property type="match status" value="1"/>
</dbReference>
<feature type="domain" description="ABC transporter" evidence="11">
    <location>
        <begin position="363"/>
        <end position="599"/>
    </location>
</feature>
<evidence type="ECO:0000313" key="13">
    <source>
        <dbReference type="EMBL" id="MBP1326222.1"/>
    </source>
</evidence>
<dbReference type="FunFam" id="3.40.50.300:FF:000299">
    <property type="entry name" value="ABC transporter ATP-binding protein/permease"/>
    <property type="match status" value="1"/>
</dbReference>
<feature type="transmembrane region" description="Helical" evidence="10">
    <location>
        <begin position="154"/>
        <end position="174"/>
    </location>
</feature>
<dbReference type="PANTHER" id="PTHR24221:SF654">
    <property type="entry name" value="ATP-BINDING CASSETTE SUB-FAMILY B MEMBER 6"/>
    <property type="match status" value="1"/>
</dbReference>
<keyword evidence="14" id="KW-1185">Reference proteome</keyword>
<dbReference type="InterPro" id="IPR027417">
    <property type="entry name" value="P-loop_NTPase"/>
</dbReference>
<dbReference type="RefSeq" id="WP_209705168.1">
    <property type="nucleotide sequence ID" value="NZ_JAFIDA010000001.1"/>
</dbReference>
<dbReference type="InterPro" id="IPR003439">
    <property type="entry name" value="ABC_transporter-like_ATP-bd"/>
</dbReference>
<evidence type="ECO:0000256" key="2">
    <source>
        <dbReference type="ARBA" id="ARBA00022448"/>
    </source>
</evidence>
<feature type="transmembrane region" description="Helical" evidence="10">
    <location>
        <begin position="27"/>
        <end position="53"/>
    </location>
</feature>
<evidence type="ECO:0000256" key="9">
    <source>
        <dbReference type="ARBA" id="ARBA00061644"/>
    </source>
</evidence>
<feature type="transmembrane region" description="Helical" evidence="10">
    <location>
        <begin position="82"/>
        <end position="104"/>
    </location>
</feature>
<dbReference type="AlphaFoldDB" id="A0A940T3J5"/>
<dbReference type="EMBL" id="JAFIDA010000001">
    <property type="protein sequence ID" value="MBP1326222.1"/>
    <property type="molecule type" value="Genomic_DNA"/>
</dbReference>
<dbReference type="GO" id="GO:0005886">
    <property type="term" value="C:plasma membrane"/>
    <property type="evidence" value="ECO:0007669"/>
    <property type="project" value="UniProtKB-SubCell"/>
</dbReference>
<dbReference type="GO" id="GO:0034040">
    <property type="term" value="F:ATPase-coupled lipid transmembrane transporter activity"/>
    <property type="evidence" value="ECO:0007669"/>
    <property type="project" value="TreeGrafter"/>
</dbReference>
<gene>
    <name evidence="13" type="ORF">JOF28_001454</name>
</gene>
<feature type="transmembrane region" description="Helical" evidence="10">
    <location>
        <begin position="180"/>
        <end position="200"/>
    </location>
</feature>
<comment type="similarity">
    <text evidence="9">Belongs to the ABC transporter superfamily. Lipid exporter (TC 3.A.1.106) family.</text>
</comment>
<keyword evidence="4 10" id="KW-0812">Transmembrane</keyword>
<evidence type="ECO:0000256" key="3">
    <source>
        <dbReference type="ARBA" id="ARBA00022475"/>
    </source>
</evidence>
<evidence type="ECO:0000259" key="11">
    <source>
        <dbReference type="PROSITE" id="PS50893"/>
    </source>
</evidence>
<protein>
    <submittedName>
        <fullName evidence="13">ABC-type multidrug transport system fused ATPase/permease subunit</fullName>
    </submittedName>
</protein>
<keyword evidence="5" id="KW-0547">Nucleotide-binding</keyword>
<comment type="caution">
    <text evidence="13">The sequence shown here is derived from an EMBL/GenBank/DDBJ whole genome shotgun (WGS) entry which is preliminary data.</text>
</comment>
<evidence type="ECO:0000313" key="14">
    <source>
        <dbReference type="Proteomes" id="UP000675163"/>
    </source>
</evidence>
<evidence type="ECO:0000256" key="5">
    <source>
        <dbReference type="ARBA" id="ARBA00022741"/>
    </source>
</evidence>
<feature type="transmembrane region" description="Helical" evidence="10">
    <location>
        <begin position="272"/>
        <end position="291"/>
    </location>
</feature>
<dbReference type="GO" id="GO:0005524">
    <property type="term" value="F:ATP binding"/>
    <property type="evidence" value="ECO:0007669"/>
    <property type="project" value="UniProtKB-KW"/>
</dbReference>
<dbReference type="SUPFAM" id="SSF90123">
    <property type="entry name" value="ABC transporter transmembrane region"/>
    <property type="match status" value="1"/>
</dbReference>
<dbReference type="Gene3D" id="1.20.1560.10">
    <property type="entry name" value="ABC transporter type 1, transmembrane domain"/>
    <property type="match status" value="1"/>
</dbReference>
<dbReference type="PROSITE" id="PS00211">
    <property type="entry name" value="ABC_TRANSPORTER_1"/>
    <property type="match status" value="1"/>
</dbReference>
<dbReference type="InterPro" id="IPR039421">
    <property type="entry name" value="Type_1_exporter"/>
</dbReference>
<feature type="domain" description="ABC transmembrane type-1" evidence="12">
    <location>
        <begin position="34"/>
        <end position="328"/>
    </location>
</feature>
<evidence type="ECO:0000256" key="4">
    <source>
        <dbReference type="ARBA" id="ARBA00022692"/>
    </source>
</evidence>
<evidence type="ECO:0000256" key="8">
    <source>
        <dbReference type="ARBA" id="ARBA00023136"/>
    </source>
</evidence>
<keyword evidence="2" id="KW-0813">Transport</keyword>
<dbReference type="Gene3D" id="3.40.50.300">
    <property type="entry name" value="P-loop containing nucleotide triphosphate hydrolases"/>
    <property type="match status" value="1"/>
</dbReference>
<dbReference type="SUPFAM" id="SSF52540">
    <property type="entry name" value="P-loop containing nucleoside triphosphate hydrolases"/>
    <property type="match status" value="1"/>
</dbReference>
<dbReference type="InterPro" id="IPR017871">
    <property type="entry name" value="ABC_transporter-like_CS"/>
</dbReference>
<dbReference type="Pfam" id="PF00005">
    <property type="entry name" value="ABC_tran"/>
    <property type="match status" value="1"/>
</dbReference>
<evidence type="ECO:0000256" key="10">
    <source>
        <dbReference type="SAM" id="Phobius"/>
    </source>
</evidence>
<reference evidence="13" key="1">
    <citation type="submission" date="2021-02" db="EMBL/GenBank/DDBJ databases">
        <title>Sequencing the genomes of 1000 actinobacteria strains.</title>
        <authorList>
            <person name="Klenk H.-P."/>
        </authorList>
    </citation>
    <scope>NUCLEOTIDE SEQUENCE</scope>
    <source>
        <strain evidence="13">DSM 22850</strain>
    </source>
</reference>
<dbReference type="InterPro" id="IPR011527">
    <property type="entry name" value="ABC1_TM_dom"/>
</dbReference>
<dbReference type="InterPro" id="IPR036640">
    <property type="entry name" value="ABC1_TM_sf"/>
</dbReference>
<accession>A0A940T3J5</accession>
<evidence type="ECO:0000256" key="7">
    <source>
        <dbReference type="ARBA" id="ARBA00022989"/>
    </source>
</evidence>
<dbReference type="GO" id="GO:0016887">
    <property type="term" value="F:ATP hydrolysis activity"/>
    <property type="evidence" value="ECO:0007669"/>
    <property type="project" value="InterPro"/>
</dbReference>
<dbReference type="PROSITE" id="PS50893">
    <property type="entry name" value="ABC_TRANSPORTER_2"/>
    <property type="match status" value="1"/>
</dbReference>
<organism evidence="13 14">
    <name type="scientific">Leucobacter exalbidus</name>
    <dbReference type="NCBI Taxonomy" id="662960"/>
    <lineage>
        <taxon>Bacteria</taxon>
        <taxon>Bacillati</taxon>
        <taxon>Actinomycetota</taxon>
        <taxon>Actinomycetes</taxon>
        <taxon>Micrococcales</taxon>
        <taxon>Microbacteriaceae</taxon>
        <taxon>Leucobacter</taxon>
    </lineage>
</organism>
<evidence type="ECO:0000256" key="1">
    <source>
        <dbReference type="ARBA" id="ARBA00004651"/>
    </source>
</evidence>
<dbReference type="GO" id="GO:0140359">
    <property type="term" value="F:ABC-type transporter activity"/>
    <property type="evidence" value="ECO:0007669"/>
    <property type="project" value="InterPro"/>
</dbReference>
<keyword evidence="8 10" id="KW-0472">Membrane</keyword>
<keyword evidence="3" id="KW-1003">Cell membrane</keyword>
<sequence length="603" mass="64741">MTSTPAKRSLIADLKEYLALARMTSRAWLVFAVLGSVGLAALDTLGVAAMALLMQVFTDPASQGGVANFISQLFGGPSTSTLIMIIAIAIAGFFVTKSVGTVFFRWWLLGRTTRIAADASTELMRMFSLEPFARHRAREAVRIQRDVGSANDHAANVLLGVVGMLADLLVLVLLSVVLFVISPFVALFAAFLFGVVLMGTQRLLRARQTRIGIENAEAELNSLQYLIPALHGFKDVRLSGSAGAFADGYWKARMKLAHATRMLSITSELPRYLMEIVLLLAIGGIALILFATGTPDHAMSVLAVFGAAALRALPTLNRVGASLATVRSSRAGLTIVLTEAEELERGPRHNEIPLGDQNYSGDIVVDNVTLQYEDAERPVLDGISLVIPENSTVAITGSSGAGKSTLVDLILGMLRPTSGDITCGGRSISADIAAWYRELGVVAQDVYLLNDTLARNVAFGPPGTVANQTRLDRALKLAQLEDVVADLPEGTETVIGERGMRLSGGQRQRLGIARALYKEPRFLVLDEATSSLDNLTEHAISQLLKSLKGSMTVVIVAHRLSTVRDADKIVFLSDGQVQTEGTFAQVSERNEQFARLVELGKLS</sequence>
<dbReference type="InterPro" id="IPR003593">
    <property type="entry name" value="AAA+_ATPase"/>
</dbReference>
<comment type="subcellular location">
    <subcellularLocation>
        <location evidence="1">Cell membrane</location>
        <topology evidence="1">Multi-pass membrane protein</topology>
    </subcellularLocation>
</comment>
<dbReference type="PROSITE" id="PS50929">
    <property type="entry name" value="ABC_TM1F"/>
    <property type="match status" value="1"/>
</dbReference>
<keyword evidence="7 10" id="KW-1133">Transmembrane helix</keyword>
<dbReference type="SMART" id="SM00382">
    <property type="entry name" value="AAA"/>
    <property type="match status" value="1"/>
</dbReference>
<name>A0A940T3J5_9MICO</name>
<dbReference type="Proteomes" id="UP000675163">
    <property type="component" value="Unassembled WGS sequence"/>
</dbReference>
<evidence type="ECO:0000256" key="6">
    <source>
        <dbReference type="ARBA" id="ARBA00022840"/>
    </source>
</evidence>
<proteinExistence type="inferred from homology"/>
<keyword evidence="6" id="KW-0067">ATP-binding</keyword>